<dbReference type="Proteomes" id="UP000019666">
    <property type="component" value="Unassembled WGS sequence"/>
</dbReference>
<evidence type="ECO:0000313" key="3">
    <source>
        <dbReference type="EMBL" id="EYD75037.1"/>
    </source>
</evidence>
<dbReference type="Pfam" id="PF04264">
    <property type="entry name" value="YceI"/>
    <property type="match status" value="1"/>
</dbReference>
<accession>A0A017HKQ7</accession>
<dbReference type="InterPro" id="IPR007372">
    <property type="entry name" value="Lipid/polyisoprenoid-bd_YceI"/>
</dbReference>
<evidence type="ECO:0000259" key="2">
    <source>
        <dbReference type="SMART" id="SM00867"/>
    </source>
</evidence>
<dbReference type="Gene3D" id="2.40.128.110">
    <property type="entry name" value="Lipid/polyisoprenoid-binding, YceI-like"/>
    <property type="match status" value="1"/>
</dbReference>
<dbReference type="SUPFAM" id="SSF101874">
    <property type="entry name" value="YceI-like"/>
    <property type="match status" value="1"/>
</dbReference>
<keyword evidence="1" id="KW-0732">Signal</keyword>
<sequence length="185" mass="19199">MSPLRLLPLLLALAGPATAAPQPYVLDGGASRVAFTWTFGADPVRGRMAVAGASLSLDLDDVGASQVSVAVDVTRADAGHPLATQAMTGPRVLDAADYPTITFQSRRVTLVGDGQARIDGDIVIRGVTRPITLDARLTSSTPDLSRLTVTLNGLIHRSDFGATGWSDLVGDDVRLDIVAALRAAG</sequence>
<reference evidence="3 4" key="1">
    <citation type="submission" date="2013-02" db="EMBL/GenBank/DDBJ databases">
        <authorList>
            <person name="Fiebig A."/>
            <person name="Goeker M."/>
            <person name="Klenk H.-P.P."/>
        </authorList>
    </citation>
    <scope>NUCLEOTIDE SEQUENCE [LARGE SCALE GENOMIC DNA]</scope>
    <source>
        <strain evidence="3 4">DSM 19309</strain>
    </source>
</reference>
<feature type="domain" description="Lipid/polyisoprenoid-binding YceI-like" evidence="2">
    <location>
        <begin position="23"/>
        <end position="182"/>
    </location>
</feature>
<name>A0A017HKQ7_9RHOB</name>
<dbReference type="OrthoDB" id="9811006at2"/>
<protein>
    <recommendedName>
        <fullName evidence="2">Lipid/polyisoprenoid-binding YceI-like domain-containing protein</fullName>
    </recommendedName>
</protein>
<feature type="chain" id="PRO_5001496126" description="Lipid/polyisoprenoid-binding YceI-like domain-containing protein" evidence="1">
    <location>
        <begin position="20"/>
        <end position="185"/>
    </location>
</feature>
<proteinExistence type="predicted"/>
<dbReference type="AlphaFoldDB" id="A0A017HKQ7"/>
<organism evidence="3 4">
    <name type="scientific">Rubellimicrobium mesophilum DSM 19309</name>
    <dbReference type="NCBI Taxonomy" id="442562"/>
    <lineage>
        <taxon>Bacteria</taxon>
        <taxon>Pseudomonadati</taxon>
        <taxon>Pseudomonadota</taxon>
        <taxon>Alphaproteobacteria</taxon>
        <taxon>Rhodobacterales</taxon>
        <taxon>Roseobacteraceae</taxon>
        <taxon>Rubellimicrobium</taxon>
    </lineage>
</organism>
<keyword evidence="4" id="KW-1185">Reference proteome</keyword>
<comment type="caution">
    <text evidence="3">The sequence shown here is derived from an EMBL/GenBank/DDBJ whole genome shotgun (WGS) entry which is preliminary data.</text>
</comment>
<dbReference type="EMBL" id="AOSK01000094">
    <property type="protein sequence ID" value="EYD75037.1"/>
    <property type="molecule type" value="Genomic_DNA"/>
</dbReference>
<evidence type="ECO:0000313" key="4">
    <source>
        <dbReference type="Proteomes" id="UP000019666"/>
    </source>
</evidence>
<dbReference type="STRING" id="442562.Rumeso_03365"/>
<dbReference type="InterPro" id="IPR036761">
    <property type="entry name" value="TTHA0802/YceI-like_sf"/>
</dbReference>
<dbReference type="SMART" id="SM00867">
    <property type="entry name" value="YceI"/>
    <property type="match status" value="1"/>
</dbReference>
<dbReference type="RefSeq" id="WP_037279728.1">
    <property type="nucleotide sequence ID" value="NZ_KK088564.1"/>
</dbReference>
<dbReference type="HOGENOM" id="CLU_071003_1_2_5"/>
<feature type="signal peptide" evidence="1">
    <location>
        <begin position="1"/>
        <end position="19"/>
    </location>
</feature>
<gene>
    <name evidence="3" type="ORF">Rumeso_03365</name>
</gene>
<dbReference type="PANTHER" id="PTHR34406:SF1">
    <property type="entry name" value="PROTEIN YCEI"/>
    <property type="match status" value="1"/>
</dbReference>
<dbReference type="PANTHER" id="PTHR34406">
    <property type="entry name" value="PROTEIN YCEI"/>
    <property type="match status" value="1"/>
</dbReference>
<evidence type="ECO:0000256" key="1">
    <source>
        <dbReference type="SAM" id="SignalP"/>
    </source>
</evidence>